<keyword evidence="1 3" id="KW-0489">Methyltransferase</keyword>
<organism evidence="3">
    <name type="scientific">uncultured Caudovirales phage</name>
    <dbReference type="NCBI Taxonomy" id="2100421"/>
    <lineage>
        <taxon>Viruses</taxon>
        <taxon>Duplodnaviria</taxon>
        <taxon>Heunggongvirae</taxon>
        <taxon>Uroviricota</taxon>
        <taxon>Caudoviricetes</taxon>
        <taxon>Peduoviridae</taxon>
        <taxon>Maltschvirus</taxon>
        <taxon>Maltschvirus maltsch</taxon>
    </lineage>
</organism>
<evidence type="ECO:0000256" key="2">
    <source>
        <dbReference type="ARBA" id="ARBA00022679"/>
    </source>
</evidence>
<dbReference type="GO" id="GO:0032259">
    <property type="term" value="P:methylation"/>
    <property type="evidence" value="ECO:0007669"/>
    <property type="project" value="UniProtKB-KW"/>
</dbReference>
<keyword evidence="2 3" id="KW-0808">Transferase</keyword>
<protein>
    <submittedName>
        <fullName evidence="3">S-adenosyl-L-methionine-dependent methyltransferase</fullName>
    </submittedName>
</protein>
<dbReference type="InterPro" id="IPR029063">
    <property type="entry name" value="SAM-dependent_MTases_sf"/>
</dbReference>
<dbReference type="EMBL" id="LR796721">
    <property type="protein sequence ID" value="CAB4161891.1"/>
    <property type="molecule type" value="Genomic_DNA"/>
</dbReference>
<gene>
    <name evidence="3" type="ORF">UFOVP790_28</name>
</gene>
<dbReference type="Pfam" id="PF00145">
    <property type="entry name" value="DNA_methylase"/>
    <property type="match status" value="1"/>
</dbReference>
<reference evidence="3" key="1">
    <citation type="submission" date="2020-04" db="EMBL/GenBank/DDBJ databases">
        <authorList>
            <person name="Chiriac C."/>
            <person name="Salcher M."/>
            <person name="Ghai R."/>
            <person name="Kavagutti S V."/>
        </authorList>
    </citation>
    <scope>NUCLEOTIDE SEQUENCE</scope>
</reference>
<proteinExistence type="predicted"/>
<dbReference type="Gene3D" id="3.40.50.150">
    <property type="entry name" value="Vaccinia Virus protein VP39"/>
    <property type="match status" value="1"/>
</dbReference>
<evidence type="ECO:0000313" key="3">
    <source>
        <dbReference type="EMBL" id="CAB4161891.1"/>
    </source>
</evidence>
<dbReference type="GO" id="GO:0008168">
    <property type="term" value="F:methyltransferase activity"/>
    <property type="evidence" value="ECO:0007669"/>
    <property type="project" value="UniProtKB-KW"/>
</dbReference>
<evidence type="ECO:0000256" key="1">
    <source>
        <dbReference type="ARBA" id="ARBA00022603"/>
    </source>
</evidence>
<dbReference type="InterPro" id="IPR001525">
    <property type="entry name" value="C5_MeTfrase"/>
</dbReference>
<accession>A0A6J5NX86</accession>
<sequence length="220" mass="24173">MKLLDLFCGAGGASKGYAMAGFEVTGIDVKHGKRYPFEYIRGDVRDYLHPEFLQQFDVIAASPPCQTHSATKHLRNAQGKSTSKVDMIPEVREALIASGKPYVIENVPNAPLINPVQICGSAFLLKVRRHRLFESNVELTGTNCLHKNQGKPVGIYGSMRDEIPNGGHTAKTMAEANEAMGIDWMIWSELVESIPPAYTHKIGIQMRNAALTSTFTNGLD</sequence>
<dbReference type="SUPFAM" id="SSF53335">
    <property type="entry name" value="S-adenosyl-L-methionine-dependent methyltransferases"/>
    <property type="match status" value="1"/>
</dbReference>
<name>A0A6J5NX86_9CAUD</name>